<accession>A0A0D2JC04</accession>
<evidence type="ECO:0000256" key="1">
    <source>
        <dbReference type="SAM" id="MobiDB-lite"/>
    </source>
</evidence>
<dbReference type="GeneID" id="25727929"/>
<feature type="region of interest" description="Disordered" evidence="1">
    <location>
        <begin position="168"/>
        <end position="192"/>
    </location>
</feature>
<dbReference type="Proteomes" id="UP000054498">
    <property type="component" value="Unassembled WGS sequence"/>
</dbReference>
<keyword evidence="3" id="KW-1185">Reference proteome</keyword>
<dbReference type="RefSeq" id="XP_013896247.1">
    <property type="nucleotide sequence ID" value="XM_014040793.1"/>
</dbReference>
<feature type="non-terminal residue" evidence="2">
    <location>
        <position position="295"/>
    </location>
</feature>
<dbReference type="KEGG" id="mng:MNEG_10737"/>
<dbReference type="AlphaFoldDB" id="A0A0D2JC04"/>
<name>A0A0D2JC04_9CHLO</name>
<protein>
    <submittedName>
        <fullName evidence="2">Uncharacterized protein</fullName>
    </submittedName>
</protein>
<reference evidence="2 3" key="1">
    <citation type="journal article" date="2013" name="BMC Genomics">
        <title>Reconstruction of the lipid metabolism for the microalga Monoraphidium neglectum from its genome sequence reveals characteristics suitable for biofuel production.</title>
        <authorList>
            <person name="Bogen C."/>
            <person name="Al-Dilaimi A."/>
            <person name="Albersmeier A."/>
            <person name="Wichmann J."/>
            <person name="Grundmann M."/>
            <person name="Rupp O."/>
            <person name="Lauersen K.J."/>
            <person name="Blifernez-Klassen O."/>
            <person name="Kalinowski J."/>
            <person name="Goesmann A."/>
            <person name="Mussgnug J.H."/>
            <person name="Kruse O."/>
        </authorList>
    </citation>
    <scope>NUCLEOTIDE SEQUENCE [LARGE SCALE GENOMIC DNA]</scope>
    <source>
        <strain evidence="2 3">SAG 48.87</strain>
    </source>
</reference>
<sequence>MRVPRAILELAGVGMASVEHPRDPARGRVAAIALPHRSGGQLVDVRYYTLDSHGQLQDTWLAHGVGHLYALTPDALAASGDVVIVGSELAVLTLAAAGVPAALARLGSWREGTVAYQDARARAQPLRDHIGGLRKEMEAREAAEDEAAAKGGSNSLAAALGLTAAAGARAGSPAPAPAARRRSPRRPRRGASAVAAAPGMALLLPNADSAVLAFDDTPAEQQLAAELAGLLGAARCRGVSWPRGWEQHAEAPPAEALLQGDGARRGVLDVYQLDGPDVLMTYLKRAYTWPVEGIE</sequence>
<evidence type="ECO:0000313" key="3">
    <source>
        <dbReference type="Proteomes" id="UP000054498"/>
    </source>
</evidence>
<dbReference type="EMBL" id="KK102657">
    <property type="protein sequence ID" value="KIY97227.1"/>
    <property type="molecule type" value="Genomic_DNA"/>
</dbReference>
<feature type="compositionally biased region" description="Basic residues" evidence="1">
    <location>
        <begin position="179"/>
        <end position="189"/>
    </location>
</feature>
<proteinExistence type="predicted"/>
<organism evidence="2 3">
    <name type="scientific">Monoraphidium neglectum</name>
    <dbReference type="NCBI Taxonomy" id="145388"/>
    <lineage>
        <taxon>Eukaryota</taxon>
        <taxon>Viridiplantae</taxon>
        <taxon>Chlorophyta</taxon>
        <taxon>core chlorophytes</taxon>
        <taxon>Chlorophyceae</taxon>
        <taxon>CS clade</taxon>
        <taxon>Sphaeropleales</taxon>
        <taxon>Selenastraceae</taxon>
        <taxon>Monoraphidium</taxon>
    </lineage>
</organism>
<gene>
    <name evidence="2" type="ORF">MNEG_10737</name>
</gene>
<evidence type="ECO:0000313" key="2">
    <source>
        <dbReference type="EMBL" id="KIY97227.1"/>
    </source>
</evidence>